<dbReference type="Proteomes" id="UP000518752">
    <property type="component" value="Unassembled WGS sequence"/>
</dbReference>
<dbReference type="OrthoDB" id="2345911at2759"/>
<reference evidence="2 3" key="1">
    <citation type="journal article" date="2020" name="ISME J.">
        <title>Uncovering the hidden diversity of litter-decomposition mechanisms in mushroom-forming fungi.</title>
        <authorList>
            <person name="Floudas D."/>
            <person name="Bentzer J."/>
            <person name="Ahren D."/>
            <person name="Johansson T."/>
            <person name="Persson P."/>
            <person name="Tunlid A."/>
        </authorList>
    </citation>
    <scope>NUCLEOTIDE SEQUENCE [LARGE SCALE GENOMIC DNA]</scope>
    <source>
        <strain evidence="2 3">CBS 406.79</strain>
    </source>
</reference>
<accession>A0A8H5GWT8</accession>
<gene>
    <name evidence="2" type="ORF">D9757_011625</name>
</gene>
<feature type="region of interest" description="Disordered" evidence="1">
    <location>
        <begin position="16"/>
        <end position="39"/>
    </location>
</feature>
<protein>
    <submittedName>
        <fullName evidence="2">Uncharacterized protein</fullName>
    </submittedName>
</protein>
<dbReference type="EMBL" id="JAACJN010000111">
    <property type="protein sequence ID" value="KAF5372419.1"/>
    <property type="molecule type" value="Genomic_DNA"/>
</dbReference>
<keyword evidence="3" id="KW-1185">Reference proteome</keyword>
<sequence length="398" mass="46758">MTIPVLRASSPPARAMLRPENRKRSRRGKKGTISGPRARHLSTSGSTLLELRIPVLESDAPDFLVFVNARSKHTTSLLYREGPLQAEFESLVKRSTAAWKRIQPEYAERGTFDENFSRNATRLRYSMSIQEVIYNRQFWFFQLRDSFLNQKTFRKWDPSQLDHYVLLPLDYGFVNNADCVFVSHYWRTKDHPDPHGIDLDQFQRDLGMADGDWSGEWSFIWVDWTCMPQSPRTPDQKRYFRRMLRCISMLCRDCCMSWRFPDFRPRAWVLAEIAEYCLTHRNHVVTDDNRKFINHLQEMVVFGVRPVLEKYDYKCTSESDMRLVTGWLELDILIAQLLPGDHNVEYVQQILDIINRPYVGSYQVQPLDNMLIDKAAGIITYKGVKHHFTPIYDLSVDS</sequence>
<proteinExistence type="predicted"/>
<evidence type="ECO:0000256" key="1">
    <source>
        <dbReference type="SAM" id="MobiDB-lite"/>
    </source>
</evidence>
<comment type="caution">
    <text evidence="2">The sequence shown here is derived from an EMBL/GenBank/DDBJ whole genome shotgun (WGS) entry which is preliminary data.</text>
</comment>
<dbReference type="AlphaFoldDB" id="A0A8H5GWT8"/>
<organism evidence="2 3">
    <name type="scientific">Collybiopsis confluens</name>
    <dbReference type="NCBI Taxonomy" id="2823264"/>
    <lineage>
        <taxon>Eukaryota</taxon>
        <taxon>Fungi</taxon>
        <taxon>Dikarya</taxon>
        <taxon>Basidiomycota</taxon>
        <taxon>Agaricomycotina</taxon>
        <taxon>Agaricomycetes</taxon>
        <taxon>Agaricomycetidae</taxon>
        <taxon>Agaricales</taxon>
        <taxon>Marasmiineae</taxon>
        <taxon>Omphalotaceae</taxon>
        <taxon>Collybiopsis</taxon>
    </lineage>
</organism>
<evidence type="ECO:0000313" key="3">
    <source>
        <dbReference type="Proteomes" id="UP000518752"/>
    </source>
</evidence>
<evidence type="ECO:0000313" key="2">
    <source>
        <dbReference type="EMBL" id="KAF5372419.1"/>
    </source>
</evidence>
<name>A0A8H5GWT8_9AGAR</name>